<gene>
    <name evidence="2" type="ORF">EGR_10360</name>
</gene>
<comment type="caution">
    <text evidence="2">The sequence shown here is derived from an EMBL/GenBank/DDBJ whole genome shotgun (WGS) entry which is preliminary data.</text>
</comment>
<dbReference type="RefSeq" id="XP_024345979.1">
    <property type="nucleotide sequence ID" value="XM_024499609.1"/>
</dbReference>
<dbReference type="CTD" id="36346075"/>
<sequence length="201" mass="23334">MNKQKWRCVAATSVAIYSCQENAFSTTKGMTTSDANFPPNKAQHQDANFVVKICPSYKHFSYLFESLMNSTDYFFSAPNMRDLSNGRMPPYMFEMIPFVKQIAINICAFRYDIVLNVILLLFAYQCRKNMANKPKLNHFLWMASSCARTFRVYSKEVDEVVRVQVIHLVVSALQIQKYKRLSEVTAPIYFYGIDFSDFIKN</sequence>
<evidence type="ECO:0000256" key="1">
    <source>
        <dbReference type="SAM" id="Phobius"/>
    </source>
</evidence>
<name>W6U169_ECHGR</name>
<dbReference type="KEGG" id="egl:EGR_10360"/>
<protein>
    <submittedName>
        <fullName evidence="2">Uncharacterized protein</fullName>
    </submittedName>
</protein>
<evidence type="ECO:0000313" key="2">
    <source>
        <dbReference type="EMBL" id="EUB54783.1"/>
    </source>
</evidence>
<organism evidence="2 3">
    <name type="scientific">Echinococcus granulosus</name>
    <name type="common">Hydatid tapeworm</name>
    <dbReference type="NCBI Taxonomy" id="6210"/>
    <lineage>
        <taxon>Eukaryota</taxon>
        <taxon>Metazoa</taxon>
        <taxon>Spiralia</taxon>
        <taxon>Lophotrochozoa</taxon>
        <taxon>Platyhelminthes</taxon>
        <taxon>Cestoda</taxon>
        <taxon>Eucestoda</taxon>
        <taxon>Cyclophyllidea</taxon>
        <taxon>Taeniidae</taxon>
        <taxon>Echinococcus</taxon>
        <taxon>Echinococcus granulosus group</taxon>
    </lineage>
</organism>
<accession>W6U169</accession>
<keyword evidence="1" id="KW-1133">Transmembrane helix</keyword>
<dbReference type="PROSITE" id="PS51257">
    <property type="entry name" value="PROKAR_LIPOPROTEIN"/>
    <property type="match status" value="1"/>
</dbReference>
<dbReference type="Proteomes" id="UP000019149">
    <property type="component" value="Unassembled WGS sequence"/>
</dbReference>
<feature type="transmembrane region" description="Helical" evidence="1">
    <location>
        <begin position="102"/>
        <end position="124"/>
    </location>
</feature>
<keyword evidence="3" id="KW-1185">Reference proteome</keyword>
<dbReference type="EMBL" id="APAU02000212">
    <property type="protein sequence ID" value="EUB54783.1"/>
    <property type="molecule type" value="Genomic_DNA"/>
</dbReference>
<reference evidence="2 3" key="1">
    <citation type="journal article" date="2013" name="Nat. Genet.">
        <title>The genome of the hydatid tapeworm Echinococcus granulosus.</title>
        <authorList>
            <person name="Zheng H."/>
            <person name="Zhang W."/>
            <person name="Zhang L."/>
            <person name="Zhang Z."/>
            <person name="Li J."/>
            <person name="Lu G."/>
            <person name="Zhu Y."/>
            <person name="Wang Y."/>
            <person name="Huang Y."/>
            <person name="Liu J."/>
            <person name="Kang H."/>
            <person name="Chen J."/>
            <person name="Wang L."/>
            <person name="Chen A."/>
            <person name="Yu S."/>
            <person name="Gao Z."/>
            <person name="Jin L."/>
            <person name="Gu W."/>
            <person name="Wang Z."/>
            <person name="Zhao L."/>
            <person name="Shi B."/>
            <person name="Wen H."/>
            <person name="Lin R."/>
            <person name="Jones M.K."/>
            <person name="Brejova B."/>
            <person name="Vinar T."/>
            <person name="Zhao G."/>
            <person name="McManus D.P."/>
            <person name="Chen Z."/>
            <person name="Zhou Y."/>
            <person name="Wang S."/>
        </authorList>
    </citation>
    <scope>NUCLEOTIDE SEQUENCE [LARGE SCALE GENOMIC DNA]</scope>
</reference>
<dbReference type="GeneID" id="36346075"/>
<evidence type="ECO:0000313" key="3">
    <source>
        <dbReference type="Proteomes" id="UP000019149"/>
    </source>
</evidence>
<dbReference type="AlphaFoldDB" id="W6U169"/>
<keyword evidence="1" id="KW-0472">Membrane</keyword>
<keyword evidence="1" id="KW-0812">Transmembrane</keyword>
<proteinExistence type="predicted"/>